<name>A0A1Y5T521_9RHOB</name>
<evidence type="ECO:0000256" key="6">
    <source>
        <dbReference type="ARBA" id="ARBA00022692"/>
    </source>
</evidence>
<dbReference type="GO" id="GO:0005886">
    <property type="term" value="C:plasma membrane"/>
    <property type="evidence" value="ECO:0007669"/>
    <property type="project" value="UniProtKB-SubCell"/>
</dbReference>
<evidence type="ECO:0000256" key="7">
    <source>
        <dbReference type="ARBA" id="ARBA00022989"/>
    </source>
</evidence>
<feature type="transmembrane region" description="Helical" evidence="9">
    <location>
        <begin position="368"/>
        <end position="389"/>
    </location>
</feature>
<dbReference type="SUPFAM" id="SSF82693">
    <property type="entry name" value="Multidrug efflux transporter AcrB pore domain, PN1, PN2, PC1 and PC2 subdomains"/>
    <property type="match status" value="3"/>
</dbReference>
<dbReference type="NCBIfam" id="NF000282">
    <property type="entry name" value="RND_permease_1"/>
    <property type="match status" value="1"/>
</dbReference>
<comment type="similarity">
    <text evidence="2 9">Belongs to the resistance-nodulation-cell division (RND) (TC 2.A.6) family.</text>
</comment>
<feature type="domain" description="SSD" evidence="11">
    <location>
        <begin position="368"/>
        <end position="497"/>
    </location>
</feature>
<feature type="transmembrane region" description="Helical" evidence="9">
    <location>
        <begin position="342"/>
        <end position="361"/>
    </location>
</feature>
<evidence type="ECO:0000313" key="13">
    <source>
        <dbReference type="Proteomes" id="UP000193409"/>
    </source>
</evidence>
<keyword evidence="4" id="KW-1003">Cell membrane</keyword>
<dbReference type="PRINTS" id="PR00702">
    <property type="entry name" value="ACRIFLAVINRP"/>
</dbReference>
<gene>
    <name evidence="12" type="primary">bepG</name>
    <name evidence="12" type="ORF">PSA7680_02892</name>
</gene>
<dbReference type="PROSITE" id="PS50156">
    <property type="entry name" value="SSD"/>
    <property type="match status" value="1"/>
</dbReference>
<keyword evidence="8 9" id="KW-0472">Membrane</keyword>
<evidence type="ECO:0000256" key="2">
    <source>
        <dbReference type="ARBA" id="ARBA00010942"/>
    </source>
</evidence>
<dbReference type="SUPFAM" id="SSF82866">
    <property type="entry name" value="Multidrug efflux transporter AcrB transmembrane domain"/>
    <property type="match status" value="2"/>
</dbReference>
<evidence type="ECO:0000256" key="8">
    <source>
        <dbReference type="ARBA" id="ARBA00023136"/>
    </source>
</evidence>
<feature type="transmembrane region" description="Helical" evidence="9">
    <location>
        <begin position="967"/>
        <end position="985"/>
    </location>
</feature>
<proteinExistence type="inferred from homology"/>
<accession>A0A1Y5T521</accession>
<evidence type="ECO:0000256" key="1">
    <source>
        <dbReference type="ARBA" id="ARBA00004429"/>
    </source>
</evidence>
<dbReference type="GO" id="GO:0009636">
    <property type="term" value="P:response to toxic substance"/>
    <property type="evidence" value="ECO:0007669"/>
    <property type="project" value="UniProtKB-ARBA"/>
</dbReference>
<dbReference type="InterPro" id="IPR001036">
    <property type="entry name" value="Acrflvin-R"/>
</dbReference>
<evidence type="ECO:0000259" key="11">
    <source>
        <dbReference type="PROSITE" id="PS50156"/>
    </source>
</evidence>
<dbReference type="InterPro" id="IPR027463">
    <property type="entry name" value="AcrB_DN_DC_subdom"/>
</dbReference>
<organism evidence="12 13">
    <name type="scientific">Pseudoruegeria aquimaris</name>
    <dbReference type="NCBI Taxonomy" id="393663"/>
    <lineage>
        <taxon>Bacteria</taxon>
        <taxon>Pseudomonadati</taxon>
        <taxon>Pseudomonadota</taxon>
        <taxon>Alphaproteobacteria</taxon>
        <taxon>Rhodobacterales</taxon>
        <taxon>Roseobacteraceae</taxon>
        <taxon>Pseudoruegeria</taxon>
    </lineage>
</organism>
<feature type="transmembrane region" description="Helical" evidence="9">
    <location>
        <begin position="921"/>
        <end position="946"/>
    </location>
</feature>
<dbReference type="InterPro" id="IPR004764">
    <property type="entry name" value="MdtF-like"/>
</dbReference>
<dbReference type="InterPro" id="IPR000731">
    <property type="entry name" value="SSD"/>
</dbReference>
<evidence type="ECO:0000256" key="3">
    <source>
        <dbReference type="ARBA" id="ARBA00022448"/>
    </source>
</evidence>
<dbReference type="GO" id="GO:0042910">
    <property type="term" value="F:xenobiotic transmembrane transporter activity"/>
    <property type="evidence" value="ECO:0007669"/>
    <property type="project" value="TreeGrafter"/>
</dbReference>
<feature type="transmembrane region" description="Helical" evidence="9">
    <location>
        <begin position="436"/>
        <end position="460"/>
    </location>
</feature>
<dbReference type="Gene3D" id="3.30.70.1430">
    <property type="entry name" value="Multidrug efflux transporter AcrB pore domain"/>
    <property type="match status" value="2"/>
</dbReference>
<dbReference type="Gene3D" id="3.30.70.1440">
    <property type="entry name" value="Multidrug efflux transporter AcrB pore domain"/>
    <property type="match status" value="1"/>
</dbReference>
<feature type="compositionally biased region" description="Pro residues" evidence="10">
    <location>
        <begin position="1048"/>
        <end position="1066"/>
    </location>
</feature>
<feature type="region of interest" description="Disordered" evidence="10">
    <location>
        <begin position="1037"/>
        <end position="1066"/>
    </location>
</feature>
<dbReference type="FunFam" id="3.30.70.1430:FF:000001">
    <property type="entry name" value="Efflux pump membrane transporter"/>
    <property type="match status" value="1"/>
</dbReference>
<protein>
    <recommendedName>
        <fullName evidence="9">Efflux pump membrane transporter</fullName>
    </recommendedName>
</protein>
<dbReference type="PANTHER" id="PTHR32063">
    <property type="match status" value="1"/>
</dbReference>
<dbReference type="FunFam" id="1.20.1640.10:FF:000001">
    <property type="entry name" value="Efflux pump membrane transporter"/>
    <property type="match status" value="1"/>
</dbReference>
<evidence type="ECO:0000256" key="5">
    <source>
        <dbReference type="ARBA" id="ARBA00022519"/>
    </source>
</evidence>
<dbReference type="SUPFAM" id="SSF82714">
    <property type="entry name" value="Multidrug efflux transporter AcrB TolC docking domain, DN and DC subdomains"/>
    <property type="match status" value="2"/>
</dbReference>
<dbReference type="GO" id="GO:0015562">
    <property type="term" value="F:efflux transmembrane transporter activity"/>
    <property type="evidence" value="ECO:0007669"/>
    <property type="project" value="InterPro"/>
</dbReference>
<feature type="transmembrane region" description="Helical" evidence="9">
    <location>
        <begin position="395"/>
        <end position="415"/>
    </location>
</feature>
<feature type="transmembrane region" description="Helical" evidence="9">
    <location>
        <begin position="868"/>
        <end position="888"/>
    </location>
</feature>
<feature type="transmembrane region" description="Helical" evidence="9">
    <location>
        <begin position="895"/>
        <end position="915"/>
    </location>
</feature>
<dbReference type="Proteomes" id="UP000193409">
    <property type="component" value="Unassembled WGS sequence"/>
</dbReference>
<keyword evidence="3 9" id="KW-0813">Transport</keyword>
<dbReference type="Pfam" id="PF00873">
    <property type="entry name" value="ACR_tran"/>
    <property type="match status" value="1"/>
</dbReference>
<feature type="transmembrane region" description="Helical" evidence="9">
    <location>
        <begin position="997"/>
        <end position="1023"/>
    </location>
</feature>
<feature type="transmembrane region" description="Helical" evidence="9">
    <location>
        <begin position="472"/>
        <end position="499"/>
    </location>
</feature>
<keyword evidence="7 9" id="KW-1133">Transmembrane helix</keyword>
<dbReference type="Gene3D" id="1.20.1640.10">
    <property type="entry name" value="Multidrug efflux transporter AcrB transmembrane domain"/>
    <property type="match status" value="2"/>
</dbReference>
<dbReference type="RefSeq" id="WP_085869429.1">
    <property type="nucleotide sequence ID" value="NZ_FWFQ01000023.1"/>
</dbReference>
<evidence type="ECO:0000256" key="10">
    <source>
        <dbReference type="SAM" id="MobiDB-lite"/>
    </source>
</evidence>
<dbReference type="EMBL" id="FWFQ01000023">
    <property type="protein sequence ID" value="SLN55605.1"/>
    <property type="molecule type" value="Genomic_DNA"/>
</dbReference>
<sequence length="1066" mass="112993">MFSSIFISRPKTALVISLVLSIMGFISYSVLPVEQFPDITPPVVNVSANYSGAAADTVENAVAAPIEAQVNGVDDMIYMSSDSSDNGSYSLNVTFEVGTDADIASVNVQNRVAQAMASLPAEVTQRGVVTQKSSTSMLLTAVLVSPNGTYDEVFLSNYASINLKDALARVNGVGKAEVMTDFAYAMRIWLDPDRMASLGLSVGDVINAIREQNLEVSAGQIGTPPVPGDQQFQYTIKAQGRLVSASEFENIVLRTGDDGAIVTISDVARVELGASYYNASGRFSGKPATVLAVYQAPGANALAVSEAVLAELERLSRVFPDDVEYQVPFNTTDYVEQSLNDVVTTLMMTFALVMAVVFIFLGNLRATLVPMLAIPVSLIGTFAFLLAFGMSLNTISLFALVLAIGIVVDDAIVVVENVERIMAEEGLPPPEATRKAMVQITGPVIATTLVLLAVFVPVTFMPGITGQLYSQFAITISVAVLISSINALTLSPAMCALVLKPRSGPPRGVFALFEKVIGSVRGGYVAIVSRFVRVALFSLVVLAGIVVAAGGMMRALPAGFLPLEDNGYLFVDIQLPDAASLSRTETVSARVTEQVLEVPGVTDTVVVNGFSLLNGAGSNGALMIVTLDNWDLRQTPDLKADGILSRILAIANQEAAASIVAFNPPPIPGLGMSAGVEMKVQQTAGGTAQDLSAVLGGFVYAINQRPELGQGYTTFRANVPQVFVDLDREKAKSLQVPVSEVFQTMQAYLGSYYVNDFNLFGRVYRVMMQAEGSYRDQVEDIGNLYVRSATGDMVPLGTLVDVENVLGPTVLNRYNLFRSATVTGVPAPGMATGDVIRAMEEEAATALPPGYSFEWTGTAQQQQASEGLVQVILLLAVVFGYLFLVAQYESWSMPLAILLSVIVALFGAVLAVFVTGGDINLYTQIGMIMLIGLGAKNAILIVEFAMELRASGKSIREAAITAAHMRFRAVMMTALSFLLGVVPLMTASGAGAASQKAIGYAVFGGMLMATVVGVILIPVLYVVMQILRERLKGTYNGADTPLERPAPEDTPSPTGAPPPVGTPQES</sequence>
<dbReference type="AlphaFoldDB" id="A0A1Y5T521"/>
<evidence type="ECO:0000256" key="9">
    <source>
        <dbReference type="RuleBase" id="RU364070"/>
    </source>
</evidence>
<evidence type="ECO:0000313" key="12">
    <source>
        <dbReference type="EMBL" id="SLN55605.1"/>
    </source>
</evidence>
<dbReference type="OrthoDB" id="9807350at2"/>
<keyword evidence="5 9" id="KW-0997">Cell inner membrane</keyword>
<dbReference type="NCBIfam" id="TIGR00915">
    <property type="entry name" value="2A0602"/>
    <property type="match status" value="1"/>
</dbReference>
<dbReference type="Gene3D" id="3.30.2090.10">
    <property type="entry name" value="Multidrug efflux transporter AcrB TolC docking domain, DN and DC subdomains"/>
    <property type="match status" value="2"/>
</dbReference>
<reference evidence="12 13" key="1">
    <citation type="submission" date="2017-03" db="EMBL/GenBank/DDBJ databases">
        <authorList>
            <person name="Afonso C.L."/>
            <person name="Miller P.J."/>
            <person name="Scott M.A."/>
            <person name="Spackman E."/>
            <person name="Goraichik I."/>
            <person name="Dimitrov K.M."/>
            <person name="Suarez D.L."/>
            <person name="Swayne D.E."/>
        </authorList>
    </citation>
    <scope>NUCLEOTIDE SEQUENCE [LARGE SCALE GENOMIC DNA]</scope>
    <source>
        <strain evidence="12 13">CECT 7680</strain>
    </source>
</reference>
<keyword evidence="6 9" id="KW-0812">Transmembrane</keyword>
<feature type="transmembrane region" description="Helical" evidence="9">
    <location>
        <begin position="12"/>
        <end position="31"/>
    </location>
</feature>
<dbReference type="PANTHER" id="PTHR32063:SF76">
    <property type="entry name" value="EFFLUX PUMP MEMBRANE TRANSPORTER"/>
    <property type="match status" value="1"/>
</dbReference>
<dbReference type="Gene3D" id="3.30.70.1320">
    <property type="entry name" value="Multidrug efflux transporter AcrB pore domain like"/>
    <property type="match status" value="1"/>
</dbReference>
<comment type="subcellular location">
    <subcellularLocation>
        <location evidence="1 9">Cell inner membrane</location>
        <topology evidence="1 9">Multi-pass membrane protein</topology>
    </subcellularLocation>
</comment>
<feature type="transmembrane region" description="Helical" evidence="9">
    <location>
        <begin position="531"/>
        <end position="553"/>
    </location>
</feature>
<evidence type="ECO:0000256" key="4">
    <source>
        <dbReference type="ARBA" id="ARBA00022475"/>
    </source>
</evidence>
<keyword evidence="13" id="KW-1185">Reference proteome</keyword>